<dbReference type="InterPro" id="IPR036101">
    <property type="entry name" value="CarD-like/TRCF_RID_sf"/>
</dbReference>
<dbReference type="InParanoid" id="A0A1H9N822"/>
<keyword evidence="13" id="KW-1185">Reference proteome</keyword>
<dbReference type="Pfam" id="PF03461">
    <property type="entry name" value="TRCF"/>
    <property type="match status" value="1"/>
</dbReference>
<evidence type="ECO:0000313" key="13">
    <source>
        <dbReference type="Proteomes" id="UP000199021"/>
    </source>
</evidence>
<dbReference type="NCBIfam" id="TIGR00580">
    <property type="entry name" value="mfd"/>
    <property type="match status" value="1"/>
</dbReference>
<dbReference type="GO" id="GO:0003684">
    <property type="term" value="F:damaged DNA binding"/>
    <property type="evidence" value="ECO:0007669"/>
    <property type="project" value="InterPro"/>
</dbReference>
<dbReference type="CDD" id="cd17991">
    <property type="entry name" value="DEXHc_TRCF"/>
    <property type="match status" value="1"/>
</dbReference>
<dbReference type="InterPro" id="IPR047112">
    <property type="entry name" value="RecG/Mfd"/>
</dbReference>
<evidence type="ECO:0000256" key="4">
    <source>
        <dbReference type="ARBA" id="ARBA00022801"/>
    </source>
</evidence>
<dbReference type="PANTHER" id="PTHR47964">
    <property type="entry name" value="ATP-DEPENDENT DNA HELICASE HOMOLOG RECG, CHLOROPLASTIC"/>
    <property type="match status" value="1"/>
</dbReference>
<dbReference type="OrthoDB" id="9804325at2"/>
<dbReference type="FunCoup" id="A0A1H9N822">
    <property type="interactions" value="407"/>
</dbReference>
<evidence type="ECO:0000256" key="9">
    <source>
        <dbReference type="HAMAP-Rule" id="MF_00969"/>
    </source>
</evidence>
<protein>
    <recommendedName>
        <fullName evidence="9">Transcription-repair-coupling factor</fullName>
        <shortName evidence="9">TRCF</shortName>
        <ecNumber evidence="9">3.6.4.-</ecNumber>
    </recommendedName>
</protein>
<organism evidence="12 13">
    <name type="scientific">Neolewinella agarilytica</name>
    <dbReference type="NCBI Taxonomy" id="478744"/>
    <lineage>
        <taxon>Bacteria</taxon>
        <taxon>Pseudomonadati</taxon>
        <taxon>Bacteroidota</taxon>
        <taxon>Saprospiria</taxon>
        <taxon>Saprospirales</taxon>
        <taxon>Lewinellaceae</taxon>
        <taxon>Neolewinella</taxon>
    </lineage>
</organism>
<keyword evidence="4 9" id="KW-0378">Hydrolase</keyword>
<dbReference type="InterPro" id="IPR041471">
    <property type="entry name" value="UvrB_inter"/>
</dbReference>
<feature type="domain" description="Helicase C-terminal" evidence="11">
    <location>
        <begin position="754"/>
        <end position="916"/>
    </location>
</feature>
<dbReference type="InterPro" id="IPR001650">
    <property type="entry name" value="Helicase_C-like"/>
</dbReference>
<dbReference type="InterPro" id="IPR037235">
    <property type="entry name" value="TRCF-like_C_D7"/>
</dbReference>
<comment type="subcellular location">
    <subcellularLocation>
        <location evidence="9">Cytoplasm</location>
    </subcellularLocation>
</comment>
<keyword evidence="6 9" id="KW-0067">ATP-binding</keyword>
<dbReference type="SMART" id="SM01058">
    <property type="entry name" value="CarD_TRCF"/>
    <property type="match status" value="1"/>
</dbReference>
<keyword evidence="8 9" id="KW-0234">DNA repair</keyword>
<dbReference type="Pfam" id="PF00271">
    <property type="entry name" value="Helicase_C"/>
    <property type="match status" value="1"/>
</dbReference>
<evidence type="ECO:0000259" key="11">
    <source>
        <dbReference type="PROSITE" id="PS51194"/>
    </source>
</evidence>
<dbReference type="Gene3D" id="3.90.1150.50">
    <property type="entry name" value="Transcription-repair-coupling factor, D7 domain"/>
    <property type="match status" value="1"/>
</dbReference>
<evidence type="ECO:0000256" key="7">
    <source>
        <dbReference type="ARBA" id="ARBA00023125"/>
    </source>
</evidence>
<dbReference type="PROSITE" id="PS51194">
    <property type="entry name" value="HELICASE_CTER"/>
    <property type="match status" value="1"/>
</dbReference>
<comment type="function">
    <text evidence="9">Couples transcription and DNA repair by recognizing RNA polymerase (RNAP) stalled at DNA lesions. Mediates ATP-dependent release of RNAP and its truncated transcript from the DNA, and recruitment of nucleotide excision repair machinery to the damaged site.</text>
</comment>
<dbReference type="RefSeq" id="WP_090172830.1">
    <property type="nucleotide sequence ID" value="NZ_FOFB01000034.1"/>
</dbReference>
<proteinExistence type="inferred from homology"/>
<dbReference type="GO" id="GO:0000716">
    <property type="term" value="P:transcription-coupled nucleotide-excision repair, DNA damage recognition"/>
    <property type="evidence" value="ECO:0007669"/>
    <property type="project" value="UniProtKB-UniRule"/>
</dbReference>
<gene>
    <name evidence="9" type="primary">mfd</name>
    <name evidence="12" type="ORF">SAMN05444359_13435</name>
</gene>
<keyword evidence="5" id="KW-0347">Helicase</keyword>
<sequence>MSLPDPTQKLLERYAESPRVAEIARICQEGTAPRLQLKGLAGALESFLLSATYRHAGGHYLVVATDKEEAAYIQNSIAALLPKKQVRLLPDSFRRPLYFEVLDPTNVLLRTETINYLTHSKSKGEIVVTYPEALFEQVVAPAELTNARIELSKGETLDVDTIIDVLVEYGFKRQEFVYEPGQFSIRGGIVDIFSYGNEYPYRIELFDDEIESIRTFDPLQQLSVDKVEYVSIVPNINTKFSREQKTSIFEVLPKNTTIWMKDFQLLMDRLNECFRRAEEFGKNLTVIDDQELAQIFRDRAFIRPGEVLEDVKDKPIVFFTNYKQSLPIDHTIDCRAKPQPSFNKNFDLLIRNLLENTSGGITNYIFASNPKQIERFYSIFKDLDAGVRWEPIPIAIHAGFIDPDMQSACYTDHQIFERYHRYRLRKGFTKDKAMNLRMLRDLVPGDLVVHLDHGVGRFSGLEKLDIAGRSQESVRLIYKNNDVLYVGINSLHKLSKYSGKDGALPRLDKIGGEAWKNLKSRTKKKMKDMAGELIKLYAQRKATPGHAFPPDGHLQNELEASFIYEDTPDQLKATNAVKEDMMKASPMDRLICGDVGFGKTEIALRAAFKAAIDGKQVAVLVPTTILALQHFRTFKERLEPFGVTVDYVNRFRTAKEKTQIYKDLKSGKIDLLIGTHAILSKKVEFKDLGLLVIDEEQKFGVKAKEKLRAMQVNVDTMTLTATPIPRTMQFSLMNARDMSVLRTAPPNRQPIHTEVRQFSDEVIKEALENEVFRGGQAFFVHNRVKNLEDIVVMLRKLCPDVQFATAHGQMDPKKLEQTLMEFIDRRYDVLVCTNIIETGLDIANANTILINNAHQFGLSDLHQLRGRVGRSNKKAFCYLIAPPLSVLTPEARKRLRTLEEFSDLGSGFNIAMKDLDIRGAGNLLGGEQSGFIADIGYETYQRILEEAVRELKQGEFKDVFAEQLTEASDFVREVNIETDTEMLIPTSYVESTQERLRLYQELDAIPDEEGLQQFAAGLADRFGAVPKQVEELFDGLRLRWQCRRLGFERLVLKNNRLICFFVEDAQSMYYDSAAFRALSGIIAKEGALRGLKLKQTPRRLSVSKERVASLSTAQDVLEGLVKKMEEVMEAERAEAAL</sequence>
<keyword evidence="3 9" id="KW-0227">DNA damage</keyword>
<dbReference type="Gene3D" id="2.40.10.170">
    <property type="match status" value="1"/>
</dbReference>
<dbReference type="SMART" id="SM00487">
    <property type="entry name" value="DEXDc"/>
    <property type="match status" value="1"/>
</dbReference>
<dbReference type="Gene3D" id="3.30.2060.10">
    <property type="entry name" value="Penicillin-binding protein 1b domain"/>
    <property type="match status" value="1"/>
</dbReference>
<evidence type="ECO:0000256" key="2">
    <source>
        <dbReference type="ARBA" id="ARBA00022741"/>
    </source>
</evidence>
<evidence type="ECO:0000259" key="10">
    <source>
        <dbReference type="PROSITE" id="PS51192"/>
    </source>
</evidence>
<comment type="similarity">
    <text evidence="9">In the C-terminal section; belongs to the helicase family. RecG subfamily.</text>
</comment>
<dbReference type="InterPro" id="IPR027417">
    <property type="entry name" value="P-loop_NTPase"/>
</dbReference>
<dbReference type="AlphaFoldDB" id="A0A1H9N822"/>
<dbReference type="InterPro" id="IPR004576">
    <property type="entry name" value="Mfd"/>
</dbReference>
<name>A0A1H9N822_9BACT</name>
<keyword evidence="2 9" id="KW-0547">Nucleotide-binding</keyword>
<dbReference type="GO" id="GO:0016787">
    <property type="term" value="F:hydrolase activity"/>
    <property type="evidence" value="ECO:0007669"/>
    <property type="project" value="UniProtKB-KW"/>
</dbReference>
<dbReference type="SUPFAM" id="SSF143517">
    <property type="entry name" value="TRCF domain-like"/>
    <property type="match status" value="1"/>
</dbReference>
<dbReference type="HAMAP" id="MF_00969">
    <property type="entry name" value="TRCF"/>
    <property type="match status" value="1"/>
</dbReference>
<comment type="similarity">
    <text evidence="9">In the N-terminal section; belongs to the UvrB family.</text>
</comment>
<dbReference type="Pfam" id="PF00270">
    <property type="entry name" value="DEAD"/>
    <property type="match status" value="1"/>
</dbReference>
<dbReference type="Pfam" id="PF17757">
    <property type="entry name" value="UvrB_inter"/>
    <property type="match status" value="1"/>
</dbReference>
<dbReference type="InterPro" id="IPR014001">
    <property type="entry name" value="Helicase_ATP-bd"/>
</dbReference>
<dbReference type="InterPro" id="IPR005118">
    <property type="entry name" value="TRCF_C"/>
</dbReference>
<dbReference type="GO" id="GO:0003678">
    <property type="term" value="F:DNA helicase activity"/>
    <property type="evidence" value="ECO:0007669"/>
    <property type="project" value="TreeGrafter"/>
</dbReference>
<dbReference type="GO" id="GO:0005524">
    <property type="term" value="F:ATP binding"/>
    <property type="evidence" value="ECO:0007669"/>
    <property type="project" value="UniProtKB-UniRule"/>
</dbReference>
<evidence type="ECO:0000256" key="5">
    <source>
        <dbReference type="ARBA" id="ARBA00022806"/>
    </source>
</evidence>
<keyword evidence="1 9" id="KW-0963">Cytoplasm</keyword>
<dbReference type="GO" id="GO:0006355">
    <property type="term" value="P:regulation of DNA-templated transcription"/>
    <property type="evidence" value="ECO:0007669"/>
    <property type="project" value="UniProtKB-UniRule"/>
</dbReference>
<evidence type="ECO:0000256" key="1">
    <source>
        <dbReference type="ARBA" id="ARBA00022490"/>
    </source>
</evidence>
<dbReference type="Proteomes" id="UP000199021">
    <property type="component" value="Unassembled WGS sequence"/>
</dbReference>
<dbReference type="SMART" id="SM00490">
    <property type="entry name" value="HELICc"/>
    <property type="match status" value="1"/>
</dbReference>
<dbReference type="PROSITE" id="PS51192">
    <property type="entry name" value="HELICASE_ATP_BIND_1"/>
    <property type="match status" value="1"/>
</dbReference>
<dbReference type="InterPro" id="IPR003711">
    <property type="entry name" value="CarD-like/TRCF_RID"/>
</dbReference>
<dbReference type="SUPFAM" id="SSF52540">
    <property type="entry name" value="P-loop containing nucleoside triphosphate hydrolases"/>
    <property type="match status" value="3"/>
</dbReference>
<keyword evidence="7 9" id="KW-0238">DNA-binding</keyword>
<dbReference type="SUPFAM" id="SSF141259">
    <property type="entry name" value="CarD-like"/>
    <property type="match status" value="1"/>
</dbReference>
<dbReference type="SMART" id="SM00982">
    <property type="entry name" value="TRCF"/>
    <property type="match status" value="1"/>
</dbReference>
<evidence type="ECO:0000313" key="12">
    <source>
        <dbReference type="EMBL" id="SER31809.1"/>
    </source>
</evidence>
<dbReference type="EMBL" id="FOFB01000034">
    <property type="protein sequence ID" value="SER31809.1"/>
    <property type="molecule type" value="Genomic_DNA"/>
</dbReference>
<evidence type="ECO:0000256" key="6">
    <source>
        <dbReference type="ARBA" id="ARBA00022840"/>
    </source>
</evidence>
<dbReference type="STRING" id="478744.SAMN05444359_13435"/>
<dbReference type="Gene3D" id="3.40.50.300">
    <property type="entry name" value="P-loop containing nucleotide triphosphate hydrolases"/>
    <property type="match status" value="2"/>
</dbReference>
<feature type="domain" description="Helicase ATP-binding" evidence="10">
    <location>
        <begin position="580"/>
        <end position="741"/>
    </location>
</feature>
<dbReference type="PANTHER" id="PTHR47964:SF1">
    <property type="entry name" value="ATP-DEPENDENT DNA HELICASE HOMOLOG RECG, CHLOROPLASTIC"/>
    <property type="match status" value="1"/>
</dbReference>
<dbReference type="Pfam" id="PF02559">
    <property type="entry name" value="CarD_TRCF_RID"/>
    <property type="match status" value="1"/>
</dbReference>
<accession>A0A1H9N822</accession>
<evidence type="ECO:0000256" key="8">
    <source>
        <dbReference type="ARBA" id="ARBA00023204"/>
    </source>
</evidence>
<dbReference type="InterPro" id="IPR011545">
    <property type="entry name" value="DEAD/DEAH_box_helicase_dom"/>
</dbReference>
<reference evidence="13" key="1">
    <citation type="submission" date="2016-10" db="EMBL/GenBank/DDBJ databases">
        <authorList>
            <person name="Varghese N."/>
            <person name="Submissions S."/>
        </authorList>
    </citation>
    <scope>NUCLEOTIDE SEQUENCE [LARGE SCALE GENOMIC DNA]</scope>
    <source>
        <strain evidence="13">DSM 24740</strain>
    </source>
</reference>
<evidence type="ECO:0000256" key="3">
    <source>
        <dbReference type="ARBA" id="ARBA00022763"/>
    </source>
</evidence>
<dbReference type="EC" id="3.6.4.-" evidence="9"/>
<dbReference type="GO" id="GO:0005737">
    <property type="term" value="C:cytoplasm"/>
    <property type="evidence" value="ECO:0007669"/>
    <property type="project" value="UniProtKB-SubCell"/>
</dbReference>